<dbReference type="InterPro" id="IPR000001">
    <property type="entry name" value="Kringle"/>
</dbReference>
<dbReference type="AlphaFoldDB" id="A0A8J1MZ45"/>
<proteinExistence type="inferred from homology"/>
<dbReference type="Gene3D" id="2.40.10.10">
    <property type="entry name" value="Trypsin-like serine proteases"/>
    <property type="match status" value="2"/>
</dbReference>
<dbReference type="GO" id="GO:0005615">
    <property type="term" value="C:extracellular space"/>
    <property type="evidence" value="ECO:0000318"/>
    <property type="project" value="GO_Central"/>
</dbReference>
<feature type="domain" description="Kringle" evidence="10">
    <location>
        <begin position="137"/>
        <end position="214"/>
    </location>
</feature>
<keyword evidence="4 9" id="KW-0420">Kringle</keyword>
<dbReference type="Pfam" id="PF00024">
    <property type="entry name" value="PAN_1"/>
    <property type="match status" value="1"/>
</dbReference>
<dbReference type="SMART" id="SM00130">
    <property type="entry name" value="KR"/>
    <property type="match status" value="4"/>
</dbReference>
<keyword evidence="3" id="KW-0721">Serine protease homolog</keyword>
<dbReference type="Gene3D" id="2.40.20.10">
    <property type="entry name" value="Plasminogen Kringle 4"/>
    <property type="match status" value="4"/>
</dbReference>
<dbReference type="Pfam" id="PF00051">
    <property type="entry name" value="Kringle"/>
    <property type="match status" value="4"/>
</dbReference>
<dbReference type="GO" id="GO:0030971">
    <property type="term" value="F:receptor tyrosine kinase binding"/>
    <property type="evidence" value="ECO:0000318"/>
    <property type="project" value="GO_Central"/>
</dbReference>
<dbReference type="InterPro" id="IPR003609">
    <property type="entry name" value="Pan_app"/>
</dbReference>
<evidence type="ECO:0000313" key="13">
    <source>
        <dbReference type="Proteomes" id="UP000186698"/>
    </source>
</evidence>
<name>A0A8J1MZ45_XENLA</name>
<evidence type="ECO:0000259" key="12">
    <source>
        <dbReference type="PROSITE" id="PS50948"/>
    </source>
</evidence>
<protein>
    <submittedName>
        <fullName evidence="14">Macrophage stimulating 1 S homeolog isoform X1</fullName>
    </submittedName>
</protein>
<dbReference type="InterPro" id="IPR018056">
    <property type="entry name" value="Kringle_CS"/>
</dbReference>
<dbReference type="GO" id="GO:0046425">
    <property type="term" value="P:regulation of receptor signaling pathway via JAK-STAT"/>
    <property type="evidence" value="ECO:0000318"/>
    <property type="project" value="GO_Central"/>
</dbReference>
<evidence type="ECO:0000256" key="1">
    <source>
        <dbReference type="ARBA" id="ARBA00004613"/>
    </source>
</evidence>
<dbReference type="FunFam" id="2.40.10.10:FF:000002">
    <property type="entry name" value="Transmembrane protease serine"/>
    <property type="match status" value="1"/>
</dbReference>
<dbReference type="CDD" id="cd01099">
    <property type="entry name" value="PAN_AP_HGF"/>
    <property type="match status" value="1"/>
</dbReference>
<comment type="similarity">
    <text evidence="8">Belongs to the peptidase S1 family. CLIP subfamily.</text>
</comment>
<reference evidence="14" key="1">
    <citation type="submission" date="2025-08" db="UniProtKB">
        <authorList>
            <consortium name="RefSeq"/>
        </authorList>
    </citation>
    <scope>IDENTIFICATION</scope>
    <source>
        <strain evidence="14">J_2021</strain>
        <tissue evidence="14">Erythrocytes</tissue>
    </source>
</reference>
<feature type="domain" description="Peptidase S1" evidence="11">
    <location>
        <begin position="506"/>
        <end position="734"/>
    </location>
</feature>
<dbReference type="PRINTS" id="PR00018">
    <property type="entry name" value="KRINGLE"/>
</dbReference>
<feature type="disulfide bond" evidence="9">
    <location>
        <begin position="268"/>
        <end position="291"/>
    </location>
</feature>
<evidence type="ECO:0000256" key="7">
    <source>
        <dbReference type="ARBA" id="ARBA00023157"/>
    </source>
</evidence>
<dbReference type="InterPro" id="IPR050759">
    <property type="entry name" value="Serine_protease_kringle"/>
</dbReference>
<dbReference type="InterPro" id="IPR001254">
    <property type="entry name" value="Trypsin_dom"/>
</dbReference>
<dbReference type="InterPro" id="IPR024174">
    <property type="entry name" value="HGF/MST1"/>
</dbReference>
<feature type="disulfide bond" evidence="9">
    <location>
        <begin position="240"/>
        <end position="279"/>
    </location>
</feature>
<dbReference type="SUPFAM" id="SSF57440">
    <property type="entry name" value="Kringle-like"/>
    <property type="match status" value="4"/>
</dbReference>
<dbReference type="Proteomes" id="UP000186698">
    <property type="component" value="Chromosome 4S"/>
</dbReference>
<dbReference type="PRINTS" id="PR00722">
    <property type="entry name" value="CHYMOTRYPSIN"/>
</dbReference>
<evidence type="ECO:0000256" key="8">
    <source>
        <dbReference type="ARBA" id="ARBA00024195"/>
    </source>
</evidence>
<evidence type="ECO:0000256" key="5">
    <source>
        <dbReference type="ARBA" id="ARBA00022729"/>
    </source>
</evidence>
<evidence type="ECO:0000313" key="14">
    <source>
        <dbReference type="RefSeq" id="XP_041447159.1"/>
    </source>
</evidence>
<comment type="subcellular location">
    <subcellularLocation>
        <location evidence="1">Secreted</location>
    </subcellularLocation>
</comment>
<dbReference type="SMART" id="SM00473">
    <property type="entry name" value="PAN_AP"/>
    <property type="match status" value="1"/>
</dbReference>
<dbReference type="FunFam" id="2.40.20.10:FF:000002">
    <property type="entry name" value="Hepatocyte growth factor"/>
    <property type="match status" value="1"/>
</dbReference>
<dbReference type="PANTHER" id="PTHR24261">
    <property type="entry name" value="PLASMINOGEN-RELATED"/>
    <property type="match status" value="1"/>
</dbReference>
<dbReference type="PROSITE" id="PS00021">
    <property type="entry name" value="KRINGLE_1"/>
    <property type="match status" value="3"/>
</dbReference>
<feature type="disulfide bond" evidence="9">
    <location>
        <begin position="219"/>
        <end position="296"/>
    </location>
</feature>
<dbReference type="Gene3D" id="3.50.4.10">
    <property type="entry name" value="Hepatocyte Growth Factor"/>
    <property type="match status" value="1"/>
</dbReference>
<organism evidence="13 14">
    <name type="scientific">Xenopus laevis</name>
    <name type="common">African clawed frog</name>
    <dbReference type="NCBI Taxonomy" id="8355"/>
    <lineage>
        <taxon>Eukaryota</taxon>
        <taxon>Metazoa</taxon>
        <taxon>Chordata</taxon>
        <taxon>Craniata</taxon>
        <taxon>Vertebrata</taxon>
        <taxon>Euteleostomi</taxon>
        <taxon>Amphibia</taxon>
        <taxon>Batrachia</taxon>
        <taxon>Anura</taxon>
        <taxon>Pipoidea</taxon>
        <taxon>Pipidae</taxon>
        <taxon>Xenopodinae</taxon>
        <taxon>Xenopus</taxon>
        <taxon>Xenopus</taxon>
    </lineage>
</organism>
<dbReference type="PROSITE" id="PS50948">
    <property type="entry name" value="PAN"/>
    <property type="match status" value="1"/>
</dbReference>
<accession>A0A8J1MZ45</accession>
<dbReference type="GeneID" id="397993"/>
<dbReference type="CTD" id="397993"/>
<feature type="domain" description="Apple" evidence="12">
    <location>
        <begin position="39"/>
        <end position="133"/>
    </location>
</feature>
<dbReference type="PROSITE" id="PS50070">
    <property type="entry name" value="KRINGLE_2"/>
    <property type="match status" value="4"/>
</dbReference>
<feature type="domain" description="Kringle" evidence="10">
    <location>
        <begin position="218"/>
        <end position="296"/>
    </location>
</feature>
<feature type="disulfide bond" evidence="9">
    <location>
        <begin position="397"/>
        <end position="474"/>
    </location>
</feature>
<evidence type="ECO:0000256" key="3">
    <source>
        <dbReference type="ARBA" id="ARBA00022542"/>
    </source>
</evidence>
<dbReference type="PROSITE" id="PS50240">
    <property type="entry name" value="TRYPSIN_DOM"/>
    <property type="match status" value="1"/>
</dbReference>
<dbReference type="CDD" id="cd00190">
    <property type="entry name" value="Tryp_SPc"/>
    <property type="match status" value="1"/>
</dbReference>
<keyword evidence="7 9" id="KW-1015">Disulfide bond</keyword>
<dbReference type="GO" id="GO:0006508">
    <property type="term" value="P:proteolysis"/>
    <property type="evidence" value="ECO:0007669"/>
    <property type="project" value="InterPro"/>
</dbReference>
<gene>
    <name evidence="14" type="primary">mst1.S</name>
    <name evidence="14" type="synonym">d3f15s2</name>
    <name evidence="14" type="synonym">dnf15s2</name>
    <name evidence="14" type="synonym">E1A</name>
    <name evidence="14" type="synonym">hgfl</name>
    <name evidence="14" type="synonym">hlp</name>
    <name evidence="14" type="synonym">livertine</name>
    <name evidence="14" type="synonym">msp</name>
    <name evidence="14" type="synonym">nf15s2</name>
    <name evidence="14" type="synonym">XHL</name>
    <name evidence="14" type="synonym">Xhlp</name>
</gene>
<comment type="caution">
    <text evidence="9">Lacks conserved residue(s) required for the propagation of feature annotation.</text>
</comment>
<keyword evidence="5" id="KW-0732">Signal</keyword>
<feature type="domain" description="Kringle" evidence="10">
    <location>
        <begin position="396"/>
        <end position="474"/>
    </location>
</feature>
<dbReference type="InterPro" id="IPR043575">
    <property type="entry name" value="MSP_HGFL"/>
</dbReference>
<feature type="domain" description="Kringle" evidence="10">
    <location>
        <begin position="309"/>
        <end position="388"/>
    </location>
</feature>
<keyword evidence="6" id="KW-0677">Repeat</keyword>
<dbReference type="OrthoDB" id="41905at2759"/>
<evidence type="ECO:0000256" key="6">
    <source>
        <dbReference type="ARBA" id="ARBA00022737"/>
    </source>
</evidence>
<dbReference type="FunFam" id="2.40.20.10:FF:000009">
    <property type="entry name" value="Hepatocyte growth factor-like 1"/>
    <property type="match status" value="1"/>
</dbReference>
<dbReference type="FunFam" id="2.40.20.10:FF:000004">
    <property type="entry name" value="Hepatocyte growth factor"/>
    <property type="match status" value="1"/>
</dbReference>
<dbReference type="InterPro" id="IPR001314">
    <property type="entry name" value="Peptidase_S1A"/>
</dbReference>
<dbReference type="InterPro" id="IPR043504">
    <property type="entry name" value="Peptidase_S1_PA_chymotrypsin"/>
</dbReference>
<dbReference type="SMART" id="SM00020">
    <property type="entry name" value="Tryp_SPc"/>
    <property type="match status" value="1"/>
</dbReference>
<keyword evidence="2" id="KW-0964">Secreted</keyword>
<evidence type="ECO:0000256" key="9">
    <source>
        <dbReference type="PROSITE-ProRule" id="PRU00121"/>
    </source>
</evidence>
<evidence type="ECO:0000259" key="11">
    <source>
        <dbReference type="PROSITE" id="PS50240"/>
    </source>
</evidence>
<keyword evidence="13" id="KW-1185">Reference proteome</keyword>
<sequence>MLFPCEFQLEVGIRGETNKRMMRRRTSPSNMKFSLFLLCFHAATLFVTAHRSALNDYQRSKGLELVHMNNGGVKQEIQSEIQVCAKQCSDLLDCRSFVYNWKSQSCRLLPWTQNSANVLLQRNVQYDLYQKKDYIRDCVAGNGNTYRGTVSKTKSGRTCQRWRLKFPHDHKFSPIHWPELEENYCRNPDSDPEGPWCYTTDKNIRHQYCGIKKCEDAVCLTCNGEDYRGSVDRTESGKECQRWDLQTPHAHPYKPEKYPDKSLDDNYCRNPDSSERPWCYTTDPNVEKEFCRITKCKKQRLSNIEITSTCFKERGEGYRGKANTTTSGIPCQRWDSQTPQSHRFLPEKYPCKGLDENYCRNPDGSEAPWCFTTLPGMRMAYCFQIKRCKDDVLEPDCYHGNGELYSGRVSKTRKGIKCRRWEEKRNDLELSLDQPYLVPLEENYCRNPDRDSHGPWCYTMDPNTPFDYCAIKPCEGEKVLTLEEAESIVFDSCGKRNDRIFQKSRIVGGVPGNSPWTVSLRNRQGEHFCGGSLVKENWVISTRQCFSSCDADLSGYEAVMGTLFKNPSPDDPDKQSVPINKIVCGPSDSSLVMLKLERPVTLNSRVALICLPPERYIVPEETKCEIAGWGDTRGTGHDNVLKIATFYIISNDNCNKNYRSQRNKVSDNEMCTKPMPIDAGACEGDYGGPLACLTHDCLVLEGVIVPARGCGKKNQPAIFTRVSVYVDWINKVMKMV</sequence>
<feature type="disulfide bond" evidence="9">
    <location>
        <begin position="418"/>
        <end position="457"/>
    </location>
</feature>
<feature type="disulfide bond" evidence="9">
    <location>
        <begin position="359"/>
        <end position="382"/>
    </location>
</feature>
<dbReference type="RefSeq" id="XP_041447159.1">
    <property type="nucleotide sequence ID" value="XM_041591225.1"/>
</dbReference>
<evidence type="ECO:0000256" key="4">
    <source>
        <dbReference type="ARBA" id="ARBA00022572"/>
    </source>
</evidence>
<evidence type="ECO:0000256" key="2">
    <source>
        <dbReference type="ARBA" id="ARBA00022525"/>
    </source>
</evidence>
<dbReference type="PANTHER" id="PTHR24261:SF12">
    <property type="entry name" value="HEPATOCYTE GROWTH FACTOR-LIKE PROTEIN-RELATED"/>
    <property type="match status" value="1"/>
</dbReference>
<dbReference type="InterPro" id="IPR013806">
    <property type="entry name" value="Kringle-like"/>
</dbReference>
<feature type="disulfide bond" evidence="9">
    <location>
        <begin position="331"/>
        <end position="370"/>
    </location>
</feature>
<dbReference type="InterPro" id="IPR009003">
    <property type="entry name" value="Peptidase_S1_PA"/>
</dbReference>
<dbReference type="CDD" id="cd00108">
    <property type="entry name" value="KR"/>
    <property type="match status" value="4"/>
</dbReference>
<dbReference type="SUPFAM" id="SSF57414">
    <property type="entry name" value="Hairpin loop containing domain-like"/>
    <property type="match status" value="1"/>
</dbReference>
<evidence type="ECO:0000259" key="10">
    <source>
        <dbReference type="PROSITE" id="PS50070"/>
    </source>
</evidence>
<dbReference type="SUPFAM" id="SSF50494">
    <property type="entry name" value="Trypsin-like serine proteases"/>
    <property type="match status" value="1"/>
</dbReference>
<dbReference type="InterPro" id="IPR038178">
    <property type="entry name" value="Kringle_sf"/>
</dbReference>
<dbReference type="Pfam" id="PF00089">
    <property type="entry name" value="Trypsin"/>
    <property type="match status" value="1"/>
</dbReference>
<dbReference type="PIRSF" id="PIRSF001152">
    <property type="entry name" value="HGF_MST1"/>
    <property type="match status" value="1"/>
</dbReference>
<dbReference type="PIRSF" id="PIRSF500185">
    <property type="entry name" value="MSP_HGFL"/>
    <property type="match status" value="1"/>
</dbReference>